<feature type="transmembrane region" description="Helical" evidence="10">
    <location>
        <begin position="372"/>
        <end position="393"/>
    </location>
</feature>
<accession>A0A3S9MZX2</accession>
<dbReference type="InterPro" id="IPR004268">
    <property type="entry name" value="MurJ"/>
</dbReference>
<protein>
    <recommendedName>
        <fullName evidence="13">Polysaccharide biosynthesis protein</fullName>
    </recommendedName>
</protein>
<feature type="transmembrane region" description="Helical" evidence="10">
    <location>
        <begin position="431"/>
        <end position="450"/>
    </location>
</feature>
<dbReference type="AlphaFoldDB" id="A0A3S9MZX2"/>
<dbReference type="GO" id="GO:0008360">
    <property type="term" value="P:regulation of cell shape"/>
    <property type="evidence" value="ECO:0007669"/>
    <property type="project" value="UniProtKB-KW"/>
</dbReference>
<keyword evidence="7 10" id="KW-0472">Membrane</keyword>
<gene>
    <name evidence="11" type="ORF">EJ995_10770</name>
</gene>
<organism evidence="11 12">
    <name type="scientific">Nonlabens ponticola</name>
    <dbReference type="NCBI Taxonomy" id="2496866"/>
    <lineage>
        <taxon>Bacteria</taxon>
        <taxon>Pseudomonadati</taxon>
        <taxon>Bacteroidota</taxon>
        <taxon>Flavobacteriia</taxon>
        <taxon>Flavobacteriales</taxon>
        <taxon>Flavobacteriaceae</taxon>
        <taxon>Nonlabens</taxon>
    </lineage>
</organism>
<feature type="transmembrane region" description="Helical" evidence="10">
    <location>
        <begin position="341"/>
        <end position="360"/>
    </location>
</feature>
<reference evidence="11 12" key="1">
    <citation type="submission" date="2018-12" db="EMBL/GenBank/DDBJ databases">
        <title>Complete genome of Nonlabens sp. MJ115.</title>
        <authorList>
            <person name="Choi H.S."/>
            <person name="Jung J."/>
        </authorList>
    </citation>
    <scope>NUCLEOTIDE SEQUENCE [LARGE SCALE GENOMIC DNA]</scope>
    <source>
        <strain evidence="11 12">MJ115</strain>
    </source>
</reference>
<feature type="transmembrane region" description="Helical" evidence="10">
    <location>
        <begin position="83"/>
        <end position="105"/>
    </location>
</feature>
<dbReference type="GO" id="GO:0015648">
    <property type="term" value="F:lipid-linked peptidoglycan transporter activity"/>
    <property type="evidence" value="ECO:0007669"/>
    <property type="project" value="TreeGrafter"/>
</dbReference>
<feature type="transmembrane region" description="Helical" evidence="10">
    <location>
        <begin position="125"/>
        <end position="144"/>
    </location>
</feature>
<evidence type="ECO:0000256" key="2">
    <source>
        <dbReference type="ARBA" id="ARBA00022475"/>
    </source>
</evidence>
<dbReference type="KEGG" id="noj:EJ995_10770"/>
<name>A0A3S9MZX2_9FLAO</name>
<sequence length="490" mass="55261">MKIILRLFSFKFLSALLGIGYSILQVYYFGSSRSIEIFFAAQSLVYVITSLTQTGQLAEVFLPVYHKLKLLSGQLHFDALNYVLTKILFFGAFFIVIAFILAPYIIELLIPGFSDADRETAVDVFRVLVPLIVLEIAGNFFVVVLNGERKFGRAEFLSAVNSGLNILILFLFYELLGIWSLVLSLIIAKVLQTAFYLKNLFDLGYRPQIIKAMDAFDSRHFLNALKSTLLYTVSTQGYIFVLTAGTSFLPDGTYAVFKHVQNLAKKAQGLVVQPFITIFFTDISDQIANRRPVSKIFEKCLRSILSISTLTILYIVLFGYWTLDIIWGGSKFSDSDLNLAFIFLGFNSFAIAISGINQVYRKYCVSMGVSSQLYIAWTFGQLLCGVLTYYLIYSFGVEGLKFIIPLNGVLLLTGTLVVFNRLSSTLRIDYFSFSNAGLYLVIGISIYSFFMFEMQTFTSQHFVLSVLAFLVLAAYPLFTLYRLYQIKKGG</sequence>
<keyword evidence="12" id="KW-1185">Reference proteome</keyword>
<keyword evidence="2" id="KW-1003">Cell membrane</keyword>
<dbReference type="PANTHER" id="PTHR47019:SF1">
    <property type="entry name" value="LIPID II FLIPPASE MURJ"/>
    <property type="match status" value="1"/>
</dbReference>
<evidence type="ECO:0000256" key="1">
    <source>
        <dbReference type="ARBA" id="ARBA00004651"/>
    </source>
</evidence>
<dbReference type="GO" id="GO:0034204">
    <property type="term" value="P:lipid translocation"/>
    <property type="evidence" value="ECO:0007669"/>
    <property type="project" value="TreeGrafter"/>
</dbReference>
<evidence type="ECO:0008006" key="13">
    <source>
        <dbReference type="Google" id="ProtNLM"/>
    </source>
</evidence>
<comment type="similarity">
    <text evidence="9">Belongs to the MurJ/MviN family.</text>
</comment>
<evidence type="ECO:0000256" key="5">
    <source>
        <dbReference type="ARBA" id="ARBA00022984"/>
    </source>
</evidence>
<feature type="transmembrane region" description="Helical" evidence="10">
    <location>
        <begin position="12"/>
        <end position="31"/>
    </location>
</feature>
<dbReference type="OrthoDB" id="912101at2"/>
<dbReference type="GO" id="GO:0009252">
    <property type="term" value="P:peptidoglycan biosynthetic process"/>
    <property type="evidence" value="ECO:0007669"/>
    <property type="project" value="UniProtKB-KW"/>
</dbReference>
<keyword evidence="5" id="KW-0573">Peptidoglycan synthesis</keyword>
<evidence type="ECO:0000256" key="3">
    <source>
        <dbReference type="ARBA" id="ARBA00022692"/>
    </source>
</evidence>
<evidence type="ECO:0000256" key="8">
    <source>
        <dbReference type="ARBA" id="ARBA00060041"/>
    </source>
</evidence>
<keyword evidence="4" id="KW-0133">Cell shape</keyword>
<evidence type="ECO:0000256" key="10">
    <source>
        <dbReference type="SAM" id="Phobius"/>
    </source>
</evidence>
<evidence type="ECO:0000313" key="11">
    <source>
        <dbReference type="EMBL" id="AZQ44698.1"/>
    </source>
</evidence>
<dbReference type="InterPro" id="IPR051050">
    <property type="entry name" value="Lipid_II_flippase_MurJ/MviN"/>
</dbReference>
<dbReference type="GO" id="GO:0005886">
    <property type="term" value="C:plasma membrane"/>
    <property type="evidence" value="ECO:0007669"/>
    <property type="project" value="UniProtKB-SubCell"/>
</dbReference>
<feature type="transmembrane region" description="Helical" evidence="10">
    <location>
        <begin position="37"/>
        <end position="62"/>
    </location>
</feature>
<dbReference type="Pfam" id="PF03023">
    <property type="entry name" value="MurJ"/>
    <property type="match status" value="1"/>
</dbReference>
<evidence type="ECO:0000256" key="4">
    <source>
        <dbReference type="ARBA" id="ARBA00022960"/>
    </source>
</evidence>
<evidence type="ECO:0000256" key="6">
    <source>
        <dbReference type="ARBA" id="ARBA00022989"/>
    </source>
</evidence>
<dbReference type="EMBL" id="CP034549">
    <property type="protein sequence ID" value="AZQ44698.1"/>
    <property type="molecule type" value="Genomic_DNA"/>
</dbReference>
<keyword evidence="6 10" id="KW-1133">Transmembrane helix</keyword>
<evidence type="ECO:0000313" key="12">
    <source>
        <dbReference type="Proteomes" id="UP000279600"/>
    </source>
</evidence>
<feature type="transmembrane region" description="Helical" evidence="10">
    <location>
        <begin position="300"/>
        <end position="321"/>
    </location>
</feature>
<keyword evidence="3 10" id="KW-0812">Transmembrane</keyword>
<comment type="subcellular location">
    <subcellularLocation>
        <location evidence="1">Cell membrane</location>
        <topology evidence="1">Multi-pass membrane protein</topology>
    </subcellularLocation>
</comment>
<proteinExistence type="inferred from homology"/>
<comment type="function">
    <text evidence="8">Involved in peptidoglycan biosynthesis. Transports lipid-linked peptidoglycan precursors from the inner to the outer leaflet of the cytoplasmic membrane.</text>
</comment>
<dbReference type="RefSeq" id="WP_126448391.1">
    <property type="nucleotide sequence ID" value="NZ_CP034549.1"/>
</dbReference>
<feature type="transmembrane region" description="Helical" evidence="10">
    <location>
        <begin position="399"/>
        <end position="419"/>
    </location>
</feature>
<feature type="transmembrane region" description="Helical" evidence="10">
    <location>
        <begin position="462"/>
        <end position="484"/>
    </location>
</feature>
<dbReference type="Proteomes" id="UP000279600">
    <property type="component" value="Chromosome"/>
</dbReference>
<dbReference type="PANTHER" id="PTHR47019">
    <property type="entry name" value="LIPID II FLIPPASE MURJ"/>
    <property type="match status" value="1"/>
</dbReference>
<evidence type="ECO:0000256" key="9">
    <source>
        <dbReference type="ARBA" id="ARBA00061532"/>
    </source>
</evidence>
<evidence type="ECO:0000256" key="7">
    <source>
        <dbReference type="ARBA" id="ARBA00023136"/>
    </source>
</evidence>